<protein>
    <submittedName>
        <fullName evidence="1">Uncharacterized protein</fullName>
    </submittedName>
</protein>
<dbReference type="AlphaFoldDB" id="A0A8T2CT89"/>
<accession>A0A8T2CT89</accession>
<evidence type="ECO:0000313" key="1">
    <source>
        <dbReference type="EMBL" id="KAG7603518.1"/>
    </source>
</evidence>
<proteinExistence type="predicted"/>
<sequence>MDGFSGEELMVTEESEHTWWLSCIFEGFMLEAMCAHSLSVTPFSLTLSTPFHSFGFTNMNQQFSILKCQLIYHYYVDRVILRSPHPHSVSPFFGVSLSREIYILIGLISSAYI</sequence>
<comment type="caution">
    <text evidence="1">The sequence shown here is derived from an EMBL/GenBank/DDBJ whole genome shotgun (WGS) entry which is preliminary data.</text>
</comment>
<gene>
    <name evidence="1" type="ORF">ISN45_At05g024760</name>
</gene>
<evidence type="ECO:0000313" key="2">
    <source>
        <dbReference type="Proteomes" id="UP000694240"/>
    </source>
</evidence>
<name>A0A8T2CT89_9BRAS</name>
<keyword evidence="2" id="KW-1185">Reference proteome</keyword>
<dbReference type="EMBL" id="JAEFBK010000005">
    <property type="protein sequence ID" value="KAG7603518.1"/>
    <property type="molecule type" value="Genomic_DNA"/>
</dbReference>
<organism evidence="1 2">
    <name type="scientific">Arabidopsis thaliana x Arabidopsis arenosa</name>
    <dbReference type="NCBI Taxonomy" id="1240361"/>
    <lineage>
        <taxon>Eukaryota</taxon>
        <taxon>Viridiplantae</taxon>
        <taxon>Streptophyta</taxon>
        <taxon>Embryophyta</taxon>
        <taxon>Tracheophyta</taxon>
        <taxon>Spermatophyta</taxon>
        <taxon>Magnoliopsida</taxon>
        <taxon>eudicotyledons</taxon>
        <taxon>Gunneridae</taxon>
        <taxon>Pentapetalae</taxon>
        <taxon>rosids</taxon>
        <taxon>malvids</taxon>
        <taxon>Brassicales</taxon>
        <taxon>Brassicaceae</taxon>
        <taxon>Camelineae</taxon>
        <taxon>Arabidopsis</taxon>
    </lineage>
</organism>
<reference evidence="1 2" key="1">
    <citation type="submission" date="2020-12" db="EMBL/GenBank/DDBJ databases">
        <title>Concerted genomic and epigenomic changes stabilize Arabidopsis allopolyploids.</title>
        <authorList>
            <person name="Chen Z."/>
        </authorList>
    </citation>
    <scope>NUCLEOTIDE SEQUENCE [LARGE SCALE GENOMIC DNA]</scope>
    <source>
        <strain evidence="1">Allo738</strain>
        <tissue evidence="1">Leaf</tissue>
    </source>
</reference>
<dbReference type="Proteomes" id="UP000694240">
    <property type="component" value="Chromosome 5"/>
</dbReference>